<dbReference type="Gene3D" id="3.40.1090.10">
    <property type="entry name" value="Cytosolic phospholipase A2 catalytic domain"/>
    <property type="match status" value="1"/>
</dbReference>
<dbReference type="GO" id="GO:0047499">
    <property type="term" value="F:calcium-independent phospholipase A2 activity"/>
    <property type="evidence" value="ECO:0007669"/>
    <property type="project" value="TreeGrafter"/>
</dbReference>
<evidence type="ECO:0000313" key="8">
    <source>
        <dbReference type="Proteomes" id="UP000184330"/>
    </source>
</evidence>
<feature type="short sequence motif" description="GXSXG" evidence="3">
    <location>
        <begin position="553"/>
        <end position="557"/>
    </location>
</feature>
<dbReference type="Gene3D" id="3.30.40.10">
    <property type="entry name" value="Zinc/RING finger domain, C3HC4 (zinc finger)"/>
    <property type="match status" value="1"/>
</dbReference>
<keyword evidence="8" id="KW-1185">Reference proteome</keyword>
<dbReference type="InterPro" id="IPR013083">
    <property type="entry name" value="Znf_RING/FYVE/PHD"/>
</dbReference>
<keyword evidence="2" id="KW-0479">Metal-binding</keyword>
<dbReference type="GO" id="GO:0016042">
    <property type="term" value="P:lipid catabolic process"/>
    <property type="evidence" value="ECO:0007669"/>
    <property type="project" value="UniProtKB-UniRule"/>
</dbReference>
<feature type="compositionally biased region" description="Basic and acidic residues" evidence="4">
    <location>
        <begin position="988"/>
        <end position="997"/>
    </location>
</feature>
<organism evidence="7 8">
    <name type="scientific">Phialocephala subalpina</name>
    <dbReference type="NCBI Taxonomy" id="576137"/>
    <lineage>
        <taxon>Eukaryota</taxon>
        <taxon>Fungi</taxon>
        <taxon>Dikarya</taxon>
        <taxon>Ascomycota</taxon>
        <taxon>Pezizomycotina</taxon>
        <taxon>Leotiomycetes</taxon>
        <taxon>Helotiales</taxon>
        <taxon>Mollisiaceae</taxon>
        <taxon>Phialocephala</taxon>
        <taxon>Phialocephala fortinii species complex</taxon>
    </lineage>
</organism>
<keyword evidence="3" id="KW-0442">Lipid degradation</keyword>
<dbReference type="OrthoDB" id="5384553at2759"/>
<feature type="domain" description="PNPLA" evidence="6">
    <location>
        <begin position="515"/>
        <end position="727"/>
    </location>
</feature>
<dbReference type="PANTHER" id="PTHR24185">
    <property type="entry name" value="CALCIUM-INDEPENDENT PHOSPHOLIPASE A2-GAMMA"/>
    <property type="match status" value="1"/>
</dbReference>
<dbReference type="SUPFAM" id="SSF57850">
    <property type="entry name" value="RING/U-box"/>
    <property type="match status" value="1"/>
</dbReference>
<dbReference type="SUPFAM" id="SSF52151">
    <property type="entry name" value="FabD/lysophospholipase-like"/>
    <property type="match status" value="1"/>
</dbReference>
<evidence type="ECO:0000259" key="6">
    <source>
        <dbReference type="PROSITE" id="PS51635"/>
    </source>
</evidence>
<evidence type="ECO:0000256" key="1">
    <source>
        <dbReference type="ARBA" id="ARBA00023098"/>
    </source>
</evidence>
<dbReference type="PROSITE" id="PS51635">
    <property type="entry name" value="PNPLA"/>
    <property type="match status" value="1"/>
</dbReference>
<protein>
    <recommendedName>
        <fullName evidence="9">Calcium-independent phospholipase A2</fullName>
    </recommendedName>
</protein>
<dbReference type="InterPro" id="IPR002641">
    <property type="entry name" value="PNPLA_dom"/>
</dbReference>
<evidence type="ECO:0000256" key="4">
    <source>
        <dbReference type="SAM" id="MobiDB-lite"/>
    </source>
</evidence>
<feature type="active site" description="Proton acceptor" evidence="3">
    <location>
        <position position="713"/>
    </location>
</feature>
<evidence type="ECO:0008006" key="9">
    <source>
        <dbReference type="Google" id="ProtNLM"/>
    </source>
</evidence>
<feature type="domain" description="RING-type" evidence="5">
    <location>
        <begin position="449"/>
        <end position="495"/>
    </location>
</feature>
<feature type="short sequence motif" description="DGA/G" evidence="3">
    <location>
        <begin position="713"/>
        <end position="715"/>
    </location>
</feature>
<dbReference type="GO" id="GO:0008270">
    <property type="term" value="F:zinc ion binding"/>
    <property type="evidence" value="ECO:0007669"/>
    <property type="project" value="UniProtKB-KW"/>
</dbReference>
<dbReference type="GO" id="GO:0019369">
    <property type="term" value="P:arachidonate metabolic process"/>
    <property type="evidence" value="ECO:0007669"/>
    <property type="project" value="TreeGrafter"/>
</dbReference>
<dbReference type="AlphaFoldDB" id="A0A1L7WSH7"/>
<dbReference type="PROSITE" id="PS50089">
    <property type="entry name" value="ZF_RING_2"/>
    <property type="match status" value="1"/>
</dbReference>
<keyword evidence="2" id="KW-0863">Zinc-finger</keyword>
<dbReference type="STRING" id="576137.A0A1L7WSH7"/>
<dbReference type="GO" id="GO:0046486">
    <property type="term" value="P:glycerolipid metabolic process"/>
    <property type="evidence" value="ECO:0007669"/>
    <property type="project" value="UniProtKB-ARBA"/>
</dbReference>
<feature type="short sequence motif" description="GXGXXG" evidence="3">
    <location>
        <begin position="519"/>
        <end position="524"/>
    </location>
</feature>
<proteinExistence type="predicted"/>
<dbReference type="EMBL" id="FJOG01000007">
    <property type="protein sequence ID" value="CZR55716.1"/>
    <property type="molecule type" value="Genomic_DNA"/>
</dbReference>
<evidence type="ECO:0000256" key="3">
    <source>
        <dbReference type="PROSITE-ProRule" id="PRU01161"/>
    </source>
</evidence>
<feature type="region of interest" description="Disordered" evidence="4">
    <location>
        <begin position="978"/>
        <end position="997"/>
    </location>
</feature>
<dbReference type="InterPro" id="IPR016035">
    <property type="entry name" value="Acyl_Trfase/lysoPLipase"/>
</dbReference>
<accession>A0A1L7WSH7</accession>
<feature type="active site" description="Nucleophile" evidence="3">
    <location>
        <position position="555"/>
    </location>
</feature>
<keyword evidence="3" id="KW-0378">Hydrolase</keyword>
<dbReference type="GO" id="GO:0016020">
    <property type="term" value="C:membrane"/>
    <property type="evidence" value="ECO:0007669"/>
    <property type="project" value="TreeGrafter"/>
</dbReference>
<sequence>MTRLDSTWLSLRAGLGDLSLQEHVSAYNLFNNFSSQTEQRPQMIALIGQKAKSLAMRNLRFCSGTFEGNKNGEVHLRADPNTFKDDSPVLFADCEMHNLSSLIKVDTEKTPGNVVRRPLEWHRGISQPLDPSSLARLVYSKIIAPFSTILCFFAQDLDGLAAVAEVLAAWLINFSSRPSDLPHGTYPRVLIFTPWESSAPFDETISTKAFMQILGREAEKKLGLSTSMSHGKLKKAEFDRMLSVQFGGMRVLAYPGPKSSSRTWKTLKARLYQESAELQARRKAAQVAFSACHVRAFFQSACVHFCSDIVTPFSFIRASRAQDLPSVELQAHLSNFLKSIELSQVLNFAIPVIASALVFDAYPPGMHAFHPLLVFKEFFLQTCLLLDPFKNGDSYSSDISSQFANAVEIAFCQYAFDVIKSAAFEGDCHRKVLLRFKRLWKDFHRNLTCLACLSNVPENTLLPCSHALCTSCTKAHGKACAGEPWTFWFDACPLCGHESTNKFLLKPDTAGVRAIIAEGGGIRGVIPLAFLTEIESAIELPMSIQEHFDIAVGSSSGALIILGMFTNRWSVSECTKQFQNLSAHVFRKRRCLGFPVSSLGILRRPLEILVSCATDSRYSSTGINEALTEAFGSEFALFDASCGGTKVAVVATTTDNTSTCIFSNYNGPEKRAKDCGYKLIRPADKNKEFRTWQAARASSAAPPYFKSFQGFQDGGLGGHNNPINLALWEQDTIWCRQKKQPDIVLSLGTGFKRTSDPDSESTQKPSFFQGRCVPRLFRSFLNFFVGETRWQELQNSLPVHARNRYHRMNVEFYGDEPDLDDLQVMPNLSRQATIQALSNDDVQRCADNLLASLFYLELKDQPTFDNSLYTCRGRILCRIGPSHQALRPLANRLKTLNANFYLDFEQRVPCMNDESHIRVEAGGEFSCPISFKVTSLEDFIDVKIDKITMRARSISNCPYQINTLIQDEGLDCVFGSRKKRRPPQPEMVQRDAKRVKF</sequence>
<dbReference type="Proteomes" id="UP000184330">
    <property type="component" value="Unassembled WGS sequence"/>
</dbReference>
<keyword evidence="2" id="KW-0862">Zinc</keyword>
<dbReference type="InterPro" id="IPR001841">
    <property type="entry name" value="Znf_RING"/>
</dbReference>
<evidence type="ECO:0000313" key="7">
    <source>
        <dbReference type="EMBL" id="CZR55716.1"/>
    </source>
</evidence>
<dbReference type="Pfam" id="PF01734">
    <property type="entry name" value="Patatin"/>
    <property type="match status" value="1"/>
</dbReference>
<evidence type="ECO:0000256" key="2">
    <source>
        <dbReference type="PROSITE-ProRule" id="PRU00175"/>
    </source>
</evidence>
<reference evidence="7 8" key="1">
    <citation type="submission" date="2016-03" db="EMBL/GenBank/DDBJ databases">
        <authorList>
            <person name="Ploux O."/>
        </authorList>
    </citation>
    <scope>NUCLEOTIDE SEQUENCE [LARGE SCALE GENOMIC DNA]</scope>
    <source>
        <strain evidence="7 8">UAMH 11012</strain>
    </source>
</reference>
<dbReference type="PANTHER" id="PTHR24185:SF8">
    <property type="entry name" value="PNPLA DOMAIN-CONTAINING PROTEIN"/>
    <property type="match status" value="1"/>
</dbReference>
<keyword evidence="1 3" id="KW-0443">Lipid metabolism</keyword>
<evidence type="ECO:0000259" key="5">
    <source>
        <dbReference type="PROSITE" id="PS50089"/>
    </source>
</evidence>
<gene>
    <name evidence="7" type="ORF">PAC_05604</name>
</gene>
<dbReference type="CDD" id="cd07199">
    <property type="entry name" value="Pat17_PNPLA8_PNPLA9_like"/>
    <property type="match status" value="1"/>
</dbReference>
<name>A0A1L7WSH7_9HELO</name>